<organism evidence="2">
    <name type="scientific">marine sediment metagenome</name>
    <dbReference type="NCBI Taxonomy" id="412755"/>
    <lineage>
        <taxon>unclassified sequences</taxon>
        <taxon>metagenomes</taxon>
        <taxon>ecological metagenomes</taxon>
    </lineage>
</organism>
<keyword evidence="1" id="KW-0812">Transmembrane</keyword>
<gene>
    <name evidence="2" type="ORF">S01H1_38504</name>
</gene>
<accession>X0UIK9</accession>
<keyword evidence="1" id="KW-0472">Membrane</keyword>
<dbReference type="EMBL" id="BARS01024241">
    <property type="protein sequence ID" value="GAG05589.1"/>
    <property type="molecule type" value="Genomic_DNA"/>
</dbReference>
<evidence type="ECO:0000313" key="2">
    <source>
        <dbReference type="EMBL" id="GAG05589.1"/>
    </source>
</evidence>
<proteinExistence type="predicted"/>
<feature type="non-terminal residue" evidence="2">
    <location>
        <position position="53"/>
    </location>
</feature>
<protein>
    <submittedName>
        <fullName evidence="2">Uncharacterized protein</fullName>
    </submittedName>
</protein>
<feature type="transmembrane region" description="Helical" evidence="1">
    <location>
        <begin position="12"/>
        <end position="30"/>
    </location>
</feature>
<sequence length="53" mass="5935">MKGSRTKKVIRIVLPVVVVLVLISGYTWFYNLTRAPLPQHDGELRVAGLNDTV</sequence>
<evidence type="ECO:0000256" key="1">
    <source>
        <dbReference type="SAM" id="Phobius"/>
    </source>
</evidence>
<comment type="caution">
    <text evidence="2">The sequence shown here is derived from an EMBL/GenBank/DDBJ whole genome shotgun (WGS) entry which is preliminary data.</text>
</comment>
<keyword evidence="1" id="KW-1133">Transmembrane helix</keyword>
<dbReference type="AlphaFoldDB" id="X0UIK9"/>
<name>X0UIK9_9ZZZZ</name>
<reference evidence="2" key="1">
    <citation type="journal article" date="2014" name="Front. Microbiol.">
        <title>High frequency of phylogenetically diverse reductive dehalogenase-homologous genes in deep subseafloor sedimentary metagenomes.</title>
        <authorList>
            <person name="Kawai M."/>
            <person name="Futagami T."/>
            <person name="Toyoda A."/>
            <person name="Takaki Y."/>
            <person name="Nishi S."/>
            <person name="Hori S."/>
            <person name="Arai W."/>
            <person name="Tsubouchi T."/>
            <person name="Morono Y."/>
            <person name="Uchiyama I."/>
            <person name="Ito T."/>
            <person name="Fujiyama A."/>
            <person name="Inagaki F."/>
            <person name="Takami H."/>
        </authorList>
    </citation>
    <scope>NUCLEOTIDE SEQUENCE</scope>
    <source>
        <strain evidence="2">Expedition CK06-06</strain>
    </source>
</reference>